<dbReference type="Gene3D" id="3.30.70.270">
    <property type="match status" value="1"/>
</dbReference>
<dbReference type="GO" id="GO:0051607">
    <property type="term" value="P:defense response to virus"/>
    <property type="evidence" value="ECO:0007669"/>
    <property type="project" value="UniProtKB-KW"/>
</dbReference>
<dbReference type="InterPro" id="IPR054767">
    <property type="entry name" value="Cas10-Cmr2_palm2"/>
</dbReference>
<evidence type="ECO:0000256" key="1">
    <source>
        <dbReference type="ARBA" id="ARBA00022741"/>
    </source>
</evidence>
<keyword evidence="2" id="KW-0051">Antiviral defense</keyword>
<dbReference type="RefSeq" id="WP_092368543.1">
    <property type="nucleotide sequence ID" value="NZ_FOIM01000027.1"/>
</dbReference>
<accession>A0A1I0J926</accession>
<evidence type="ECO:0000313" key="5">
    <source>
        <dbReference type="Proteomes" id="UP000198508"/>
    </source>
</evidence>
<proteinExistence type="predicted"/>
<keyword evidence="5" id="KW-1185">Reference proteome</keyword>
<dbReference type="InterPro" id="IPR043128">
    <property type="entry name" value="Rev_trsase/Diguanyl_cyclase"/>
</dbReference>
<feature type="domain" description="Cas10/Cmr2 second palm" evidence="3">
    <location>
        <begin position="223"/>
        <end position="360"/>
    </location>
</feature>
<dbReference type="GO" id="GO:0000166">
    <property type="term" value="F:nucleotide binding"/>
    <property type="evidence" value="ECO:0007669"/>
    <property type="project" value="UniProtKB-KW"/>
</dbReference>
<dbReference type="Pfam" id="PF22335">
    <property type="entry name" value="Cas10-Cmr2_palm2"/>
    <property type="match status" value="1"/>
</dbReference>
<sequence length="512" mass="57731">MSQYILAKYDVSGIQSYIFASRQLRENVGASQNVGRILKETLPDVLTEWAAASPDTVRTNWDNPKNWEFSLPQTKELQAEILYIGGGNAFVVYREETAYNQVSRLFAMKMMEQCQGVTVLSAHVEANPDNFPGDLKRLNQKMAQIKRRLRHPQPLSSYAVVEQDGFDGSPVTHLEIRGEASTKLSELRYEKRRDSLSNGAKTQPGRYALEMEDLAEQKGENSYIAVIHIDGNNMGELVQKLMDQNPTYETAVPAMRQLSAGIAQRNRQASEAMETAFASIFDRETLPLRPLIMDGDDMTFLCCCKAGIGAAVACLRRLLQLSDQKLPLSACAGIAFVHNHFPFSIAYDAAEACCSRAKNRWYQEKDDKTAYLDFQVVQGAFVKGLKDEAQLETLRVRPFRVAEKVDLRSEDSIDRLRQTLGRMAPDGGIQGQWPMTRLRRLYQAYRLGQDHVDLLKKEYASRGYTVSQLTGERTGVTGRKDGGIFDALETLDFYDGNIWRGFWEAVDKEDAL</sequence>
<dbReference type="Proteomes" id="UP000198508">
    <property type="component" value="Unassembled WGS sequence"/>
</dbReference>
<reference evidence="5" key="1">
    <citation type="submission" date="2016-10" db="EMBL/GenBank/DDBJ databases">
        <authorList>
            <person name="Varghese N."/>
            <person name="Submissions S."/>
        </authorList>
    </citation>
    <scope>NUCLEOTIDE SEQUENCE [LARGE SCALE GENOMIC DNA]</scope>
    <source>
        <strain evidence="5">NLAE-zl-G277</strain>
    </source>
</reference>
<name>A0A1I0J926_9FIRM</name>
<gene>
    <name evidence="4" type="ORF">SAMN05216313_12771</name>
</gene>
<organism evidence="4 5">
    <name type="scientific">Enterocloster lavalensis</name>
    <dbReference type="NCBI Taxonomy" id="460384"/>
    <lineage>
        <taxon>Bacteria</taxon>
        <taxon>Bacillati</taxon>
        <taxon>Bacillota</taxon>
        <taxon>Clostridia</taxon>
        <taxon>Lachnospirales</taxon>
        <taxon>Lachnospiraceae</taxon>
        <taxon>Enterocloster</taxon>
    </lineage>
</organism>
<dbReference type="EMBL" id="FOIM01000027">
    <property type="protein sequence ID" value="SEU06342.1"/>
    <property type="molecule type" value="Genomic_DNA"/>
</dbReference>
<evidence type="ECO:0000256" key="2">
    <source>
        <dbReference type="ARBA" id="ARBA00023118"/>
    </source>
</evidence>
<evidence type="ECO:0000259" key="3">
    <source>
        <dbReference type="Pfam" id="PF22335"/>
    </source>
</evidence>
<protein>
    <recommendedName>
        <fullName evidence="3">Cas10/Cmr2 second palm domain-containing protein</fullName>
    </recommendedName>
</protein>
<keyword evidence="1" id="KW-0547">Nucleotide-binding</keyword>
<dbReference type="STRING" id="460384.SAMN05216313_12771"/>
<dbReference type="AlphaFoldDB" id="A0A1I0J926"/>
<evidence type="ECO:0000313" key="4">
    <source>
        <dbReference type="EMBL" id="SEU06342.1"/>
    </source>
</evidence>